<dbReference type="Pfam" id="PF09365">
    <property type="entry name" value="DUF2461"/>
    <property type="match status" value="1"/>
</dbReference>
<keyword evidence="2" id="KW-1185">Reference proteome</keyword>
<dbReference type="NCBIfam" id="TIGR02453">
    <property type="entry name" value="TIGR02453 family protein"/>
    <property type="match status" value="1"/>
</dbReference>
<dbReference type="InterPro" id="IPR012808">
    <property type="entry name" value="CHP02453"/>
</dbReference>
<name>A0A1U7DAR5_9RHOB</name>
<evidence type="ECO:0000313" key="2">
    <source>
        <dbReference type="Proteomes" id="UP000186559"/>
    </source>
</evidence>
<organism evidence="1 2">
    <name type="scientific">Salipiger profundus</name>
    <dbReference type="NCBI Taxonomy" id="1229727"/>
    <lineage>
        <taxon>Bacteria</taxon>
        <taxon>Pseudomonadati</taxon>
        <taxon>Pseudomonadota</taxon>
        <taxon>Alphaproteobacteria</taxon>
        <taxon>Rhodobacterales</taxon>
        <taxon>Roseobacteraceae</taxon>
        <taxon>Salipiger</taxon>
    </lineage>
</organism>
<accession>A0A1U7DAR5</accession>
<dbReference type="OrthoDB" id="9794241at2"/>
<dbReference type="InterPro" id="IPR015996">
    <property type="entry name" value="UCP028451"/>
</dbReference>
<dbReference type="RefSeq" id="WP_076624799.1">
    <property type="nucleotide sequence ID" value="NZ_BMEW01000006.1"/>
</dbReference>
<dbReference type="PIRSF" id="PIRSF028451">
    <property type="entry name" value="UCP028451"/>
    <property type="match status" value="1"/>
</dbReference>
<evidence type="ECO:0000313" key="1">
    <source>
        <dbReference type="EMBL" id="APX25145.1"/>
    </source>
</evidence>
<dbReference type="Proteomes" id="UP000186559">
    <property type="component" value="Chromosome"/>
</dbReference>
<proteinExistence type="predicted"/>
<dbReference type="PANTHER" id="PTHR36452:SF1">
    <property type="entry name" value="DUF2461 DOMAIN-CONTAINING PROTEIN"/>
    <property type="match status" value="1"/>
</dbReference>
<dbReference type="AlphaFoldDB" id="A0A1U7DAR5"/>
<dbReference type="STRING" id="1229727.Ga0080559_TMP4349"/>
<reference evidence="1 2" key="1">
    <citation type="submission" date="2016-03" db="EMBL/GenBank/DDBJ databases">
        <title>Deep-sea bacteria in the southern Pacific.</title>
        <authorList>
            <person name="Tang K."/>
        </authorList>
    </citation>
    <scope>NUCLEOTIDE SEQUENCE [LARGE SCALE GENOMIC DNA]</scope>
    <source>
        <strain evidence="1 2">JLT2016</strain>
    </source>
</reference>
<protein>
    <submittedName>
        <fullName evidence="1">TIGR02453 family protein</fullName>
    </submittedName>
</protein>
<gene>
    <name evidence="1" type="ORF">Ga0080559_TMP4349</name>
</gene>
<dbReference type="EMBL" id="CP014796">
    <property type="protein sequence ID" value="APX25145.1"/>
    <property type="molecule type" value="Genomic_DNA"/>
</dbReference>
<dbReference type="PANTHER" id="PTHR36452">
    <property type="entry name" value="CHROMOSOME 12, WHOLE GENOME SHOTGUN SEQUENCE"/>
    <property type="match status" value="1"/>
</dbReference>
<dbReference type="KEGG" id="tpro:Ga0080559_TMP4349"/>
<sequence length="215" mass="23901">METASDTELEGFARGARAFLEDLSRYNTRAWFRENKSRYDAEVKRPAETLVASVASGLEDAHGLPVHGKVFRPHRDIRFSDDKTPFFTHLHAAWSVPDGRGWYFGLSPSYASAGGGVMQFDEEQAAHWRGAVDGPAGAALEAALAVPGARLDPPDLDEVPEPYPDDHPRADLLRRRGCLLWLDDLFEPLDRDPAAGLLDAFDRIAPLQRWLGEHL</sequence>